<dbReference type="PANTHER" id="PTHR31234:SF2">
    <property type="entry name" value="OS05G0199100 PROTEIN"/>
    <property type="match status" value="1"/>
</dbReference>
<dbReference type="Proteomes" id="UP001630127">
    <property type="component" value="Unassembled WGS sequence"/>
</dbReference>
<reference evidence="5 6" key="1">
    <citation type="submission" date="2024-11" db="EMBL/GenBank/DDBJ databases">
        <title>A near-complete genome assembly of Cinchona calisaya.</title>
        <authorList>
            <person name="Lian D.C."/>
            <person name="Zhao X.W."/>
            <person name="Wei L."/>
        </authorList>
    </citation>
    <scope>NUCLEOTIDE SEQUENCE [LARGE SCALE GENOMIC DNA]</scope>
    <source>
        <tissue evidence="5">Nenye</tissue>
    </source>
</reference>
<keyword evidence="4" id="KW-0812">Transmembrane</keyword>
<evidence type="ECO:0000313" key="6">
    <source>
        <dbReference type="Proteomes" id="UP001630127"/>
    </source>
</evidence>
<keyword evidence="4" id="KW-1133">Transmembrane helix</keyword>
<evidence type="ECO:0000256" key="4">
    <source>
        <dbReference type="SAM" id="Phobius"/>
    </source>
</evidence>
<organism evidence="5 6">
    <name type="scientific">Cinchona calisaya</name>
    <dbReference type="NCBI Taxonomy" id="153742"/>
    <lineage>
        <taxon>Eukaryota</taxon>
        <taxon>Viridiplantae</taxon>
        <taxon>Streptophyta</taxon>
        <taxon>Embryophyta</taxon>
        <taxon>Tracheophyta</taxon>
        <taxon>Spermatophyta</taxon>
        <taxon>Magnoliopsida</taxon>
        <taxon>eudicotyledons</taxon>
        <taxon>Gunneridae</taxon>
        <taxon>Pentapetalae</taxon>
        <taxon>asterids</taxon>
        <taxon>lamiids</taxon>
        <taxon>Gentianales</taxon>
        <taxon>Rubiaceae</taxon>
        <taxon>Cinchonoideae</taxon>
        <taxon>Cinchoneae</taxon>
        <taxon>Cinchona</taxon>
    </lineage>
</organism>
<protein>
    <recommendedName>
        <fullName evidence="7">Late embryogenesis abundant protein LEA-2 subgroup domain-containing protein</fullName>
    </recommendedName>
</protein>
<feature type="region of interest" description="Disordered" evidence="3">
    <location>
        <begin position="1"/>
        <end position="28"/>
    </location>
</feature>
<dbReference type="GO" id="GO:0016020">
    <property type="term" value="C:membrane"/>
    <property type="evidence" value="ECO:0007669"/>
    <property type="project" value="UniProtKB-SubCell"/>
</dbReference>
<comment type="caution">
    <text evidence="5">The sequence shown here is derived from an EMBL/GenBank/DDBJ whole genome shotgun (WGS) entry which is preliminary data.</text>
</comment>
<keyword evidence="6" id="KW-1185">Reference proteome</keyword>
<dbReference type="EMBL" id="JBJUIK010000002">
    <property type="protein sequence ID" value="KAL3536037.1"/>
    <property type="molecule type" value="Genomic_DNA"/>
</dbReference>
<evidence type="ECO:0000256" key="1">
    <source>
        <dbReference type="ARBA" id="ARBA00004370"/>
    </source>
</evidence>
<evidence type="ECO:0000256" key="2">
    <source>
        <dbReference type="ARBA" id="ARBA00023136"/>
    </source>
</evidence>
<keyword evidence="2 4" id="KW-0472">Membrane</keyword>
<evidence type="ECO:0000313" key="5">
    <source>
        <dbReference type="EMBL" id="KAL3536037.1"/>
    </source>
</evidence>
<gene>
    <name evidence="5" type="ORF">ACH5RR_004498</name>
</gene>
<dbReference type="PANTHER" id="PTHR31234">
    <property type="entry name" value="LATE EMBRYOGENESIS ABUNDANT (LEA) HYDROXYPROLINE-RICH GLYCOPROTEIN FAMILY"/>
    <property type="match status" value="1"/>
</dbReference>
<dbReference type="AlphaFoldDB" id="A0ABD3AYN2"/>
<comment type="subcellular location">
    <subcellularLocation>
        <location evidence="1">Membrane</location>
    </subcellularLocation>
</comment>
<dbReference type="InterPro" id="IPR044839">
    <property type="entry name" value="NDR1-like"/>
</dbReference>
<sequence length="314" mass="35170">MAAASSSDSRFVMGYPSTNNNNNNNNNKYPHPPVPGYALPMQPGAYPPPQPPYNGYLGDALESKKYGSSSFNVGANYPPPQQPYINAYQGGMVESKKYSTPSFNVWYNSRNYRPSGWSFREDDSGKKFGRVMLVTMVTLIVCMCMVSLVIWFLFGTESPEFNVASLAVSNLNVSESVITANWDVNVTVFNPNTDLKVNFTSVKASIFYKNYPLAMSAIEPFYLQGTHLHKFQIRLDNEKAMAKPLLVEEINRSQRGGVLYLSVRMSLGAKFQSNSIWRKETLRVFCDDLKLNFPPTGANGIMAEDLRTECLVFT</sequence>
<evidence type="ECO:0000256" key="3">
    <source>
        <dbReference type="SAM" id="MobiDB-lite"/>
    </source>
</evidence>
<accession>A0ABD3AYN2</accession>
<name>A0ABD3AYN2_9GENT</name>
<evidence type="ECO:0008006" key="7">
    <source>
        <dbReference type="Google" id="ProtNLM"/>
    </source>
</evidence>
<feature type="transmembrane region" description="Helical" evidence="4">
    <location>
        <begin position="131"/>
        <end position="154"/>
    </location>
</feature>
<proteinExistence type="predicted"/>